<evidence type="ECO:0000313" key="2">
    <source>
        <dbReference type="Proteomes" id="UP000499080"/>
    </source>
</evidence>
<keyword evidence="2" id="KW-1185">Reference proteome</keyword>
<dbReference type="Proteomes" id="UP000499080">
    <property type="component" value="Unassembled WGS sequence"/>
</dbReference>
<comment type="caution">
    <text evidence="1">The sequence shown here is derived from an EMBL/GenBank/DDBJ whole genome shotgun (WGS) entry which is preliminary data.</text>
</comment>
<dbReference type="AlphaFoldDB" id="A0A4Y2EIF3"/>
<dbReference type="EMBL" id="BGPR01000601">
    <property type="protein sequence ID" value="GBM28029.1"/>
    <property type="molecule type" value="Genomic_DNA"/>
</dbReference>
<sequence length="93" mass="10414">MVVSILQHRNLKENIEIYYAVLFIIVKEAAVGLCQGDGLVPGGFLARNLIPLKIRCVLGLFQVESYVWCETPSRWYGAEVWKGDTISGVVFVI</sequence>
<protein>
    <submittedName>
        <fullName evidence="1">Uncharacterized protein</fullName>
    </submittedName>
</protein>
<gene>
    <name evidence="1" type="ORF">AVEN_27420_1</name>
</gene>
<evidence type="ECO:0000313" key="1">
    <source>
        <dbReference type="EMBL" id="GBM28029.1"/>
    </source>
</evidence>
<accession>A0A4Y2EIF3</accession>
<reference evidence="1 2" key="1">
    <citation type="journal article" date="2019" name="Sci. Rep.">
        <title>Orb-weaving spider Araneus ventricosus genome elucidates the spidroin gene catalogue.</title>
        <authorList>
            <person name="Kono N."/>
            <person name="Nakamura H."/>
            <person name="Ohtoshi R."/>
            <person name="Moran D.A.P."/>
            <person name="Shinohara A."/>
            <person name="Yoshida Y."/>
            <person name="Fujiwara M."/>
            <person name="Mori M."/>
            <person name="Tomita M."/>
            <person name="Arakawa K."/>
        </authorList>
    </citation>
    <scope>NUCLEOTIDE SEQUENCE [LARGE SCALE GENOMIC DNA]</scope>
</reference>
<proteinExistence type="predicted"/>
<name>A0A4Y2EIF3_ARAVE</name>
<organism evidence="1 2">
    <name type="scientific">Araneus ventricosus</name>
    <name type="common">Orbweaver spider</name>
    <name type="synonym">Epeira ventricosa</name>
    <dbReference type="NCBI Taxonomy" id="182803"/>
    <lineage>
        <taxon>Eukaryota</taxon>
        <taxon>Metazoa</taxon>
        <taxon>Ecdysozoa</taxon>
        <taxon>Arthropoda</taxon>
        <taxon>Chelicerata</taxon>
        <taxon>Arachnida</taxon>
        <taxon>Araneae</taxon>
        <taxon>Araneomorphae</taxon>
        <taxon>Entelegynae</taxon>
        <taxon>Araneoidea</taxon>
        <taxon>Araneidae</taxon>
        <taxon>Araneus</taxon>
    </lineage>
</organism>